<evidence type="ECO:0000313" key="3">
    <source>
        <dbReference type="Proteomes" id="UP000717585"/>
    </source>
</evidence>
<evidence type="ECO:0000256" key="1">
    <source>
        <dbReference type="SAM" id="MobiDB-lite"/>
    </source>
</evidence>
<feature type="region of interest" description="Disordered" evidence="1">
    <location>
        <begin position="164"/>
        <end position="183"/>
    </location>
</feature>
<dbReference type="EMBL" id="JAHDYR010000061">
    <property type="protein sequence ID" value="KAG9391280.1"/>
    <property type="molecule type" value="Genomic_DNA"/>
</dbReference>
<name>A0A8J6ASJ9_9EUKA</name>
<gene>
    <name evidence="2" type="ORF">J8273_7648</name>
</gene>
<reference evidence="2" key="1">
    <citation type="submission" date="2021-05" db="EMBL/GenBank/DDBJ databases">
        <title>A free-living protist that lacks canonical eukaryotic 1 DNA replication and segregation systems.</title>
        <authorList>
            <person name="Salas-Leiva D.E."/>
            <person name="Tromer E.C."/>
            <person name="Curtis B.A."/>
            <person name="Jerlstrom-Hultqvist J."/>
            <person name="Kolisko M."/>
            <person name="Yi Z."/>
            <person name="Salas-Leiva J.S."/>
            <person name="Gallot-Lavallee L."/>
            <person name="Kops G.J.P.L."/>
            <person name="Archibald J.M."/>
            <person name="Simpson A.G.B."/>
            <person name="Roger A.J."/>
        </authorList>
    </citation>
    <scope>NUCLEOTIDE SEQUENCE</scope>
    <source>
        <strain evidence="2">BICM</strain>
    </source>
</reference>
<keyword evidence="3" id="KW-1185">Reference proteome</keyword>
<comment type="caution">
    <text evidence="2">The sequence shown here is derived from an EMBL/GenBank/DDBJ whole genome shotgun (WGS) entry which is preliminary data.</text>
</comment>
<dbReference type="AlphaFoldDB" id="A0A8J6ASJ9"/>
<accession>A0A8J6ASJ9</accession>
<evidence type="ECO:0000313" key="2">
    <source>
        <dbReference type="EMBL" id="KAG9391280.1"/>
    </source>
</evidence>
<dbReference type="Proteomes" id="UP000717585">
    <property type="component" value="Unassembled WGS sequence"/>
</dbReference>
<sequence length="183" mass="20328">MPTTDEDFDATERVLEMAPVLLAHAKMLRNLRKEGNPVTLQQALNMTAACTPFDRYAVFVKDKAPSTYSVWMEHLLTLRISRTELDEAMFSLAVNGPVNCGDHAIQFTDTKLQYALEKVTLTSGDTGPDCLVKWIGFPKPTICPLDSSLKNFAKEVEAQCGPARSHTRAVSDPWSGKGRRLNE</sequence>
<protein>
    <submittedName>
        <fullName evidence="2">Uncharacterized protein</fullName>
    </submittedName>
</protein>
<organism evidence="2 3">
    <name type="scientific">Carpediemonas membranifera</name>
    <dbReference type="NCBI Taxonomy" id="201153"/>
    <lineage>
        <taxon>Eukaryota</taxon>
        <taxon>Metamonada</taxon>
        <taxon>Carpediemonas-like organisms</taxon>
        <taxon>Carpediemonas</taxon>
    </lineage>
</organism>
<proteinExistence type="predicted"/>